<dbReference type="Proteomes" id="UP000887572">
    <property type="component" value="Unplaced"/>
</dbReference>
<feature type="region of interest" description="Disordered" evidence="1">
    <location>
        <begin position="173"/>
        <end position="194"/>
    </location>
</feature>
<evidence type="ECO:0000313" key="3">
    <source>
        <dbReference type="WBParaSite" id="Gr19_v10_g9419.t1"/>
    </source>
</evidence>
<feature type="region of interest" description="Disordered" evidence="1">
    <location>
        <begin position="1"/>
        <end position="83"/>
    </location>
</feature>
<keyword evidence="2" id="KW-1185">Reference proteome</keyword>
<dbReference type="WBParaSite" id="Gr19_v10_g9419.t1">
    <property type="protein sequence ID" value="Gr19_v10_g9419.t1"/>
    <property type="gene ID" value="Gr19_v10_g9419"/>
</dbReference>
<sequence>MLSDDNALTTRTLNRQSPDHISATNPPNDSAEIARDVGPVEQVNRIMDHDPDSISLAGSDDERDMDQCDDERDRDQSVPSKNTYKIPRKKDIVFKKQRHFLGRNLGLHDVQQRHPTTFPAWGYLKRLLELTTLFRRGKGVQTAKELLGQHGKIPMTDWAAKEQQITAELLEQEEKRQKKSREKEQQGSMQQASEQHMLQQLFGDSPEKATRFQHNEKRIKWYNHRQAAFDELRRKMKLKKKQQAPAAIEEDINEPRKEDEQHLQKLIKDGNKEAQQALEHQSS</sequence>
<feature type="compositionally biased region" description="Acidic residues" evidence="1">
    <location>
        <begin position="59"/>
        <end position="70"/>
    </location>
</feature>
<reference evidence="3" key="1">
    <citation type="submission" date="2022-11" db="UniProtKB">
        <authorList>
            <consortium name="WormBaseParasite"/>
        </authorList>
    </citation>
    <scope>IDENTIFICATION</scope>
</reference>
<name>A0A914IE93_GLORO</name>
<proteinExistence type="predicted"/>
<organism evidence="2 3">
    <name type="scientific">Globodera rostochiensis</name>
    <name type="common">Golden nematode worm</name>
    <name type="synonym">Heterodera rostochiensis</name>
    <dbReference type="NCBI Taxonomy" id="31243"/>
    <lineage>
        <taxon>Eukaryota</taxon>
        <taxon>Metazoa</taxon>
        <taxon>Ecdysozoa</taxon>
        <taxon>Nematoda</taxon>
        <taxon>Chromadorea</taxon>
        <taxon>Rhabditida</taxon>
        <taxon>Tylenchina</taxon>
        <taxon>Tylenchomorpha</taxon>
        <taxon>Tylenchoidea</taxon>
        <taxon>Heteroderidae</taxon>
        <taxon>Heteroderinae</taxon>
        <taxon>Globodera</taxon>
    </lineage>
</organism>
<evidence type="ECO:0000313" key="2">
    <source>
        <dbReference type="Proteomes" id="UP000887572"/>
    </source>
</evidence>
<dbReference type="AlphaFoldDB" id="A0A914IE93"/>
<feature type="compositionally biased region" description="Basic and acidic residues" evidence="1">
    <location>
        <begin position="173"/>
        <end position="185"/>
    </location>
</feature>
<evidence type="ECO:0000256" key="1">
    <source>
        <dbReference type="SAM" id="MobiDB-lite"/>
    </source>
</evidence>
<accession>A0A914IE93</accession>
<feature type="compositionally biased region" description="Basic and acidic residues" evidence="1">
    <location>
        <begin position="253"/>
        <end position="262"/>
    </location>
</feature>
<protein>
    <submittedName>
        <fullName evidence="3">Uncharacterized protein</fullName>
    </submittedName>
</protein>
<feature type="region of interest" description="Disordered" evidence="1">
    <location>
        <begin position="236"/>
        <end position="262"/>
    </location>
</feature>
<feature type="compositionally biased region" description="Polar residues" evidence="1">
    <location>
        <begin position="1"/>
        <end position="16"/>
    </location>
</feature>